<dbReference type="EMBL" id="UHFG01000004">
    <property type="protein sequence ID" value="SUN50839.1"/>
    <property type="molecule type" value="Genomic_DNA"/>
</dbReference>
<dbReference type="AlphaFoldDB" id="A0A380JWQ9"/>
<evidence type="ECO:0000313" key="2">
    <source>
        <dbReference type="Proteomes" id="UP000254797"/>
    </source>
</evidence>
<sequence>MTSYYIPEIWENKGHISGLNADTAGSWFEEILPKGKKPYQL</sequence>
<organism evidence="1 2">
    <name type="scientific">Streptococcus dysgalactiae subsp. dysgalactiae</name>
    <dbReference type="NCBI Taxonomy" id="99822"/>
    <lineage>
        <taxon>Bacteria</taxon>
        <taxon>Bacillati</taxon>
        <taxon>Bacillota</taxon>
        <taxon>Bacilli</taxon>
        <taxon>Lactobacillales</taxon>
        <taxon>Streptococcaceae</taxon>
        <taxon>Streptococcus</taxon>
    </lineage>
</organism>
<keyword evidence="1" id="KW-0808">Transferase</keyword>
<dbReference type="GO" id="GO:0004364">
    <property type="term" value="F:glutathione transferase activity"/>
    <property type="evidence" value="ECO:0007669"/>
    <property type="project" value="UniProtKB-EC"/>
</dbReference>
<dbReference type="EC" id="2.5.1.18" evidence="1"/>
<protein>
    <submittedName>
        <fullName evidence="1">Glutathione S-transferase</fullName>
        <ecNumber evidence="1">2.5.1.18</ecNumber>
    </submittedName>
</protein>
<evidence type="ECO:0000313" key="1">
    <source>
        <dbReference type="EMBL" id="SUN50839.1"/>
    </source>
</evidence>
<gene>
    <name evidence="1" type="ORF">NCTC4670_01689</name>
</gene>
<accession>A0A380JWQ9</accession>
<name>A0A380JWQ9_STRDY</name>
<reference evidence="1 2" key="1">
    <citation type="submission" date="2018-06" db="EMBL/GenBank/DDBJ databases">
        <authorList>
            <consortium name="Pathogen Informatics"/>
            <person name="Doyle S."/>
        </authorList>
    </citation>
    <scope>NUCLEOTIDE SEQUENCE [LARGE SCALE GENOMIC DNA]</scope>
    <source>
        <strain evidence="1 2">NCTC4670</strain>
    </source>
</reference>
<proteinExistence type="predicted"/>
<dbReference type="Proteomes" id="UP000254797">
    <property type="component" value="Unassembled WGS sequence"/>
</dbReference>